<dbReference type="InterPro" id="IPR003439">
    <property type="entry name" value="ABC_transporter-like_ATP-bd"/>
</dbReference>
<protein>
    <submittedName>
        <fullName evidence="5">High-affinity branched-chain amino acid ABC transporter, ATP binding protein</fullName>
    </submittedName>
</protein>
<reference evidence="5" key="1">
    <citation type="submission" date="2013-08" db="EMBL/GenBank/DDBJ databases">
        <authorList>
            <person name="Mendez C."/>
            <person name="Richter M."/>
            <person name="Ferrer M."/>
            <person name="Sanchez J."/>
        </authorList>
    </citation>
    <scope>NUCLEOTIDE SEQUENCE</scope>
</reference>
<feature type="domain" description="ABC transporter" evidence="4">
    <location>
        <begin position="23"/>
        <end position="97"/>
    </location>
</feature>
<dbReference type="GO" id="GO:0005524">
    <property type="term" value="F:ATP binding"/>
    <property type="evidence" value="ECO:0007669"/>
    <property type="project" value="UniProtKB-KW"/>
</dbReference>
<dbReference type="GO" id="GO:0016887">
    <property type="term" value="F:ATP hydrolysis activity"/>
    <property type="evidence" value="ECO:0007669"/>
    <property type="project" value="InterPro"/>
</dbReference>
<dbReference type="SUPFAM" id="SSF52540">
    <property type="entry name" value="P-loop containing nucleoside triphosphate hydrolases"/>
    <property type="match status" value="1"/>
</dbReference>
<dbReference type="InterPro" id="IPR027417">
    <property type="entry name" value="P-loop_NTPase"/>
</dbReference>
<dbReference type="AlphaFoldDB" id="T1CC59"/>
<dbReference type="InterPro" id="IPR051120">
    <property type="entry name" value="ABC_AA/LPS_Transport"/>
</dbReference>
<dbReference type="GO" id="GO:0005304">
    <property type="term" value="F:L-valine transmembrane transporter activity"/>
    <property type="evidence" value="ECO:0007669"/>
    <property type="project" value="TreeGrafter"/>
</dbReference>
<dbReference type="EMBL" id="AUZX01001500">
    <property type="protein sequence ID" value="EQD78938.1"/>
    <property type="molecule type" value="Genomic_DNA"/>
</dbReference>
<gene>
    <name evidence="5" type="ORF">B1A_02000</name>
</gene>
<accession>T1CC59</accession>
<proteinExistence type="predicted"/>
<dbReference type="GO" id="GO:1903806">
    <property type="term" value="P:L-isoleucine import across plasma membrane"/>
    <property type="evidence" value="ECO:0007669"/>
    <property type="project" value="TreeGrafter"/>
</dbReference>
<comment type="caution">
    <text evidence="5">The sequence shown here is derived from an EMBL/GenBank/DDBJ whole genome shotgun (WGS) entry which is preliminary data.</text>
</comment>
<dbReference type="Pfam" id="PF00005">
    <property type="entry name" value="ABC_tran"/>
    <property type="match status" value="1"/>
</dbReference>
<name>T1CC59_9ZZZZ</name>
<reference evidence="5" key="2">
    <citation type="journal article" date="2014" name="ISME J.">
        <title>Microbial stratification in low pH oxic and suboxic macroscopic growths along an acid mine drainage.</title>
        <authorList>
            <person name="Mendez-Garcia C."/>
            <person name="Mesa V."/>
            <person name="Sprenger R.R."/>
            <person name="Richter M."/>
            <person name="Diez M.S."/>
            <person name="Solano J."/>
            <person name="Bargiela R."/>
            <person name="Golyshina O.V."/>
            <person name="Manteca A."/>
            <person name="Ramos J.L."/>
            <person name="Gallego J.R."/>
            <person name="Llorente I."/>
            <person name="Martins Dos Santos V.A."/>
            <person name="Jensen O.N."/>
            <person name="Pelaez A.I."/>
            <person name="Sanchez J."/>
            <person name="Ferrer M."/>
        </authorList>
    </citation>
    <scope>NUCLEOTIDE SEQUENCE</scope>
</reference>
<dbReference type="PANTHER" id="PTHR45772">
    <property type="entry name" value="CONSERVED COMPONENT OF ABC TRANSPORTER FOR NATURAL AMINO ACIDS-RELATED"/>
    <property type="match status" value="1"/>
</dbReference>
<dbReference type="GO" id="GO:1903805">
    <property type="term" value="P:L-valine import across plasma membrane"/>
    <property type="evidence" value="ECO:0007669"/>
    <property type="project" value="TreeGrafter"/>
</dbReference>
<dbReference type="GO" id="GO:0042941">
    <property type="term" value="P:D-alanine transmembrane transport"/>
    <property type="evidence" value="ECO:0007669"/>
    <property type="project" value="TreeGrafter"/>
</dbReference>
<feature type="non-terminal residue" evidence="5">
    <location>
        <position position="97"/>
    </location>
</feature>
<evidence type="ECO:0000256" key="1">
    <source>
        <dbReference type="ARBA" id="ARBA00022448"/>
    </source>
</evidence>
<evidence type="ECO:0000256" key="3">
    <source>
        <dbReference type="ARBA" id="ARBA00022840"/>
    </source>
</evidence>
<keyword evidence="3" id="KW-0067">ATP-binding</keyword>
<sequence>MAYVMNLLEAKGISKCFGGVQALHNVSLAVEPASIVGLIGPNGAGKTTFFNVLTGVYRPDEGTLTFAGQPLPAGQPHRIARAGLVRTFQNIRVFPQM</sequence>
<keyword evidence="1" id="KW-0813">Transport</keyword>
<keyword evidence="2" id="KW-0547">Nucleotide-binding</keyword>
<evidence type="ECO:0000313" key="5">
    <source>
        <dbReference type="EMBL" id="EQD78938.1"/>
    </source>
</evidence>
<dbReference type="GO" id="GO:0005886">
    <property type="term" value="C:plasma membrane"/>
    <property type="evidence" value="ECO:0007669"/>
    <property type="project" value="TreeGrafter"/>
</dbReference>
<dbReference type="GO" id="GO:0015192">
    <property type="term" value="F:L-phenylalanine transmembrane transporter activity"/>
    <property type="evidence" value="ECO:0007669"/>
    <property type="project" value="TreeGrafter"/>
</dbReference>
<dbReference type="GO" id="GO:0015188">
    <property type="term" value="F:L-isoleucine transmembrane transporter activity"/>
    <property type="evidence" value="ECO:0007669"/>
    <property type="project" value="TreeGrafter"/>
</dbReference>
<dbReference type="GO" id="GO:0015808">
    <property type="term" value="P:L-alanine transport"/>
    <property type="evidence" value="ECO:0007669"/>
    <property type="project" value="TreeGrafter"/>
</dbReference>
<evidence type="ECO:0000256" key="2">
    <source>
        <dbReference type="ARBA" id="ARBA00022741"/>
    </source>
</evidence>
<dbReference type="Gene3D" id="3.40.50.300">
    <property type="entry name" value="P-loop containing nucleotide triphosphate hydrolases"/>
    <property type="match status" value="1"/>
</dbReference>
<dbReference type="PANTHER" id="PTHR45772:SF7">
    <property type="entry name" value="AMINO ACID ABC TRANSPORTER ATP-BINDING PROTEIN"/>
    <property type="match status" value="1"/>
</dbReference>
<evidence type="ECO:0000259" key="4">
    <source>
        <dbReference type="Pfam" id="PF00005"/>
    </source>
</evidence>
<organism evidence="5">
    <name type="scientific">mine drainage metagenome</name>
    <dbReference type="NCBI Taxonomy" id="410659"/>
    <lineage>
        <taxon>unclassified sequences</taxon>
        <taxon>metagenomes</taxon>
        <taxon>ecological metagenomes</taxon>
    </lineage>
</organism>